<gene>
    <name evidence="1" type="ORF">ACIQFM_01420</name>
</gene>
<proteinExistence type="predicted"/>
<evidence type="ECO:0000313" key="1">
    <source>
        <dbReference type="EMBL" id="MFJ6034900.1"/>
    </source>
</evidence>
<accession>A0ABW8H299</accession>
<dbReference type="EMBL" id="JBIVPC010000001">
    <property type="protein sequence ID" value="MFJ6034900.1"/>
    <property type="molecule type" value="Genomic_DNA"/>
</dbReference>
<protein>
    <submittedName>
        <fullName evidence="1">Uncharacterized protein</fullName>
    </submittedName>
</protein>
<evidence type="ECO:0000313" key="2">
    <source>
        <dbReference type="Proteomes" id="UP001617907"/>
    </source>
</evidence>
<keyword evidence="2" id="KW-1185">Reference proteome</keyword>
<dbReference type="RefSeq" id="WP_350891120.1">
    <property type="nucleotide sequence ID" value="NZ_JBEOTR010000013.1"/>
</dbReference>
<organism evidence="1 2">
    <name type="scientific">Streptomyces ardesiacus</name>
    <dbReference type="NCBI Taxonomy" id="285564"/>
    <lineage>
        <taxon>Bacteria</taxon>
        <taxon>Bacillati</taxon>
        <taxon>Actinomycetota</taxon>
        <taxon>Actinomycetes</taxon>
        <taxon>Kitasatosporales</taxon>
        <taxon>Streptomycetaceae</taxon>
        <taxon>Streptomyces</taxon>
    </lineage>
</organism>
<comment type="caution">
    <text evidence="1">The sequence shown here is derived from an EMBL/GenBank/DDBJ whole genome shotgun (WGS) entry which is preliminary data.</text>
</comment>
<dbReference type="Proteomes" id="UP001617907">
    <property type="component" value="Unassembled WGS sequence"/>
</dbReference>
<sequence length="88" mass="8930">MSTAIPREARTVHYSKGGAGMKDRIAKAAQLGYGVGDLHACQPSGGVIVTAVRTRLVPRGRPPPACLGAPAAGVPFLRTSPVTGRPAG</sequence>
<name>A0ABW8H299_9ACTN</name>
<reference evidence="1 2" key="1">
    <citation type="submission" date="2024-10" db="EMBL/GenBank/DDBJ databases">
        <title>The Natural Products Discovery Center: Release of the First 8490 Sequenced Strains for Exploring Actinobacteria Biosynthetic Diversity.</title>
        <authorList>
            <person name="Kalkreuter E."/>
            <person name="Kautsar S.A."/>
            <person name="Yang D."/>
            <person name="Bader C.D."/>
            <person name="Teijaro C.N."/>
            <person name="Fluegel L."/>
            <person name="Davis C.M."/>
            <person name="Simpson J.R."/>
            <person name="Lauterbach L."/>
            <person name="Steele A.D."/>
            <person name="Gui C."/>
            <person name="Meng S."/>
            <person name="Li G."/>
            <person name="Viehrig K."/>
            <person name="Ye F."/>
            <person name="Su P."/>
            <person name="Kiefer A.F."/>
            <person name="Nichols A."/>
            <person name="Cepeda A.J."/>
            <person name="Yan W."/>
            <person name="Fan B."/>
            <person name="Jiang Y."/>
            <person name="Adhikari A."/>
            <person name="Zheng C.-J."/>
            <person name="Schuster L."/>
            <person name="Cowan T.M."/>
            <person name="Smanski M.J."/>
            <person name="Chevrette M.G."/>
            <person name="De Carvalho L.P.S."/>
            <person name="Shen B."/>
        </authorList>
    </citation>
    <scope>NUCLEOTIDE SEQUENCE [LARGE SCALE GENOMIC DNA]</scope>
    <source>
        <strain evidence="1 2">NPDC093086</strain>
    </source>
</reference>